<feature type="transmembrane region" description="Helical" evidence="1">
    <location>
        <begin position="249"/>
        <end position="270"/>
    </location>
</feature>
<evidence type="ECO:0000313" key="2">
    <source>
        <dbReference type="EMBL" id="KZP12302.1"/>
    </source>
</evidence>
<name>A0A166B5Q9_9AGAM</name>
<dbReference type="PANTHER" id="PTHR35043:SF7">
    <property type="entry name" value="TRANSCRIPTION FACTOR DOMAIN-CONTAINING PROTEIN"/>
    <property type="match status" value="1"/>
</dbReference>
<reference evidence="2 3" key="1">
    <citation type="journal article" date="2016" name="Mol. Biol. Evol.">
        <title>Comparative Genomics of Early-Diverging Mushroom-Forming Fungi Provides Insights into the Origins of Lignocellulose Decay Capabilities.</title>
        <authorList>
            <person name="Nagy L.G."/>
            <person name="Riley R."/>
            <person name="Tritt A."/>
            <person name="Adam C."/>
            <person name="Daum C."/>
            <person name="Floudas D."/>
            <person name="Sun H."/>
            <person name="Yadav J.S."/>
            <person name="Pangilinan J."/>
            <person name="Larsson K.H."/>
            <person name="Matsuura K."/>
            <person name="Barry K."/>
            <person name="Labutti K."/>
            <person name="Kuo R."/>
            <person name="Ohm R.A."/>
            <person name="Bhattacharya S.S."/>
            <person name="Shirouzu T."/>
            <person name="Yoshinaga Y."/>
            <person name="Martin F.M."/>
            <person name="Grigoriev I.V."/>
            <person name="Hibbett D.S."/>
        </authorList>
    </citation>
    <scope>NUCLEOTIDE SEQUENCE [LARGE SCALE GENOMIC DNA]</scope>
    <source>
        <strain evidence="2 3">CBS 109695</strain>
    </source>
</reference>
<gene>
    <name evidence="2" type="ORF">FIBSPDRAFT_661337</name>
</gene>
<feature type="non-terminal residue" evidence="2">
    <location>
        <position position="284"/>
    </location>
</feature>
<evidence type="ECO:0000313" key="3">
    <source>
        <dbReference type="Proteomes" id="UP000076532"/>
    </source>
</evidence>
<feature type="transmembrane region" description="Helical" evidence="1">
    <location>
        <begin position="148"/>
        <end position="166"/>
    </location>
</feature>
<protein>
    <submittedName>
        <fullName evidence="2">Uncharacterized protein</fullName>
    </submittedName>
</protein>
<dbReference type="PANTHER" id="PTHR35043">
    <property type="entry name" value="TRANSCRIPTION FACTOR DOMAIN-CONTAINING PROTEIN"/>
    <property type="match status" value="1"/>
</dbReference>
<keyword evidence="1" id="KW-1133">Transmembrane helix</keyword>
<sequence length="284" mass="31815">NIPSPASKWYTVLGERILITIWALLVPEYIIAWAIRQWIVARQISKEFNKLQPRSDSLTVHLAWTVTHGFFVLMGGFYFEGDGPQHPISREDLAAIITKTQLELLKEADINDKSKGDGFSKTVTVIQTLWFVAQCLARAIQGLTITKLEIVTLAYTAISMAMYYFWWSKPLSVNRPIWLKRVAGLESHPSVSSGSPSNTAEVGWSARIKTFVQAVVGTQDDEVHLSELRQVPTFYAGKPEEHHVLVADAIALAFAMVFGAVHCIAWSFAFPSRAEKLLWRISAV</sequence>
<dbReference type="Proteomes" id="UP000076532">
    <property type="component" value="Unassembled WGS sequence"/>
</dbReference>
<keyword evidence="3" id="KW-1185">Reference proteome</keyword>
<dbReference type="EMBL" id="KV417649">
    <property type="protein sequence ID" value="KZP12302.1"/>
    <property type="molecule type" value="Genomic_DNA"/>
</dbReference>
<evidence type="ECO:0000256" key="1">
    <source>
        <dbReference type="SAM" id="Phobius"/>
    </source>
</evidence>
<feature type="non-terminal residue" evidence="2">
    <location>
        <position position="1"/>
    </location>
</feature>
<accession>A0A166B5Q9</accession>
<organism evidence="2 3">
    <name type="scientific">Athelia psychrophila</name>
    <dbReference type="NCBI Taxonomy" id="1759441"/>
    <lineage>
        <taxon>Eukaryota</taxon>
        <taxon>Fungi</taxon>
        <taxon>Dikarya</taxon>
        <taxon>Basidiomycota</taxon>
        <taxon>Agaricomycotina</taxon>
        <taxon>Agaricomycetes</taxon>
        <taxon>Agaricomycetidae</taxon>
        <taxon>Atheliales</taxon>
        <taxon>Atheliaceae</taxon>
        <taxon>Athelia</taxon>
    </lineage>
</organism>
<proteinExistence type="predicted"/>
<feature type="transmembrane region" description="Helical" evidence="1">
    <location>
        <begin position="17"/>
        <end position="39"/>
    </location>
</feature>
<dbReference type="AlphaFoldDB" id="A0A166B5Q9"/>
<dbReference type="OrthoDB" id="9451547at2759"/>
<keyword evidence="1" id="KW-0472">Membrane</keyword>
<keyword evidence="1" id="KW-0812">Transmembrane</keyword>